<evidence type="ECO:0000313" key="2">
    <source>
        <dbReference type="Proteomes" id="UP000030686"/>
    </source>
</evidence>
<dbReference type="EMBL" id="HG792016">
    <property type="protein sequence ID" value="CDM31119.1"/>
    <property type="molecule type" value="Genomic_DNA"/>
</dbReference>
<name>W6QAC5_PENRF</name>
<reference evidence="1" key="1">
    <citation type="journal article" date="2014" name="Nat. Commun.">
        <title>Multiple recent horizontal transfers of a large genomic region in cheese making fungi.</title>
        <authorList>
            <person name="Cheeseman K."/>
            <person name="Ropars J."/>
            <person name="Renault P."/>
            <person name="Dupont J."/>
            <person name="Gouzy J."/>
            <person name="Branca A."/>
            <person name="Abraham A.L."/>
            <person name="Ceppi M."/>
            <person name="Conseiller E."/>
            <person name="Debuchy R."/>
            <person name="Malagnac F."/>
            <person name="Goarin A."/>
            <person name="Silar P."/>
            <person name="Lacoste S."/>
            <person name="Sallet E."/>
            <person name="Bensimon A."/>
            <person name="Giraud T."/>
            <person name="Brygoo Y."/>
        </authorList>
    </citation>
    <scope>NUCLEOTIDE SEQUENCE [LARGE SCALE GENOMIC DNA]</scope>
    <source>
        <strain evidence="1">FM164</strain>
    </source>
</reference>
<accession>W6QAC5</accession>
<organism evidence="1 2">
    <name type="scientific">Penicillium roqueforti (strain FM164)</name>
    <dbReference type="NCBI Taxonomy" id="1365484"/>
    <lineage>
        <taxon>Eukaryota</taxon>
        <taxon>Fungi</taxon>
        <taxon>Dikarya</taxon>
        <taxon>Ascomycota</taxon>
        <taxon>Pezizomycotina</taxon>
        <taxon>Eurotiomycetes</taxon>
        <taxon>Eurotiomycetidae</taxon>
        <taxon>Eurotiales</taxon>
        <taxon>Aspergillaceae</taxon>
        <taxon>Penicillium</taxon>
    </lineage>
</organism>
<proteinExistence type="predicted"/>
<dbReference type="AlphaFoldDB" id="W6QAC5"/>
<dbReference type="Proteomes" id="UP000030686">
    <property type="component" value="Unassembled WGS sequence"/>
</dbReference>
<protein>
    <submittedName>
        <fullName evidence="1">Genomic scaffold, ProqFM164S02</fullName>
    </submittedName>
</protein>
<evidence type="ECO:0000313" key="1">
    <source>
        <dbReference type="EMBL" id="CDM31119.1"/>
    </source>
</evidence>
<gene>
    <name evidence="1" type="ORF">PROQFM164_S02g001269</name>
</gene>
<keyword evidence="2" id="KW-1185">Reference proteome</keyword>
<sequence length="46" mass="5105">MVIYGCHEAVHGLGRREDGTTSPPAIFSHTSFLLEHHRVEILGFVS</sequence>